<evidence type="ECO:0000313" key="1">
    <source>
        <dbReference type="EMBL" id="CAK9021188.1"/>
    </source>
</evidence>
<reference evidence="1 2" key="1">
    <citation type="submission" date="2024-02" db="EMBL/GenBank/DDBJ databases">
        <authorList>
            <person name="Chen Y."/>
            <person name="Shah S."/>
            <person name="Dougan E. K."/>
            <person name="Thang M."/>
            <person name="Chan C."/>
        </authorList>
    </citation>
    <scope>NUCLEOTIDE SEQUENCE [LARGE SCALE GENOMIC DNA]</scope>
</reference>
<gene>
    <name evidence="1" type="ORF">SCF082_LOCUS15233</name>
</gene>
<sequence>MIPFIPRFMGWETWDLRPQDTLNGEETGGAFMTLQRDLEIPPFIVCLVLKREHWDLHFDGQHP</sequence>
<dbReference type="EMBL" id="CAXAMM010009724">
    <property type="protein sequence ID" value="CAK9021188.1"/>
    <property type="molecule type" value="Genomic_DNA"/>
</dbReference>
<accession>A0ABP0K3F3</accession>
<name>A0ABP0K3F3_9DINO</name>
<proteinExistence type="predicted"/>
<keyword evidence="2" id="KW-1185">Reference proteome</keyword>
<protein>
    <submittedName>
        <fullName evidence="1">Extended synaptotagmin-3</fullName>
    </submittedName>
</protein>
<organism evidence="1 2">
    <name type="scientific">Durusdinium trenchii</name>
    <dbReference type="NCBI Taxonomy" id="1381693"/>
    <lineage>
        <taxon>Eukaryota</taxon>
        <taxon>Sar</taxon>
        <taxon>Alveolata</taxon>
        <taxon>Dinophyceae</taxon>
        <taxon>Suessiales</taxon>
        <taxon>Symbiodiniaceae</taxon>
        <taxon>Durusdinium</taxon>
    </lineage>
</organism>
<dbReference type="Proteomes" id="UP001642464">
    <property type="component" value="Unassembled WGS sequence"/>
</dbReference>
<comment type="caution">
    <text evidence="1">The sequence shown here is derived from an EMBL/GenBank/DDBJ whole genome shotgun (WGS) entry which is preliminary data.</text>
</comment>
<evidence type="ECO:0000313" key="2">
    <source>
        <dbReference type="Proteomes" id="UP001642464"/>
    </source>
</evidence>